<dbReference type="InterPro" id="IPR013320">
    <property type="entry name" value="ConA-like_dom_sf"/>
</dbReference>
<dbReference type="GO" id="GO:0005975">
    <property type="term" value="P:carbohydrate metabolic process"/>
    <property type="evidence" value="ECO:0007669"/>
    <property type="project" value="InterPro"/>
</dbReference>
<dbReference type="PANTHER" id="PTHR10963">
    <property type="entry name" value="GLYCOSYL HYDROLASE-RELATED"/>
    <property type="match status" value="1"/>
</dbReference>
<accession>A0A2M9CYZ2</accession>
<feature type="domain" description="GH16" evidence="3">
    <location>
        <begin position="48"/>
        <end position="303"/>
    </location>
</feature>
<evidence type="ECO:0000256" key="1">
    <source>
        <dbReference type="ARBA" id="ARBA00006865"/>
    </source>
</evidence>
<name>A0A2M9CYZ2_9CELL</name>
<dbReference type="EMBL" id="PGFE01000001">
    <property type="protein sequence ID" value="PJJ77130.1"/>
    <property type="molecule type" value="Genomic_DNA"/>
</dbReference>
<dbReference type="RefSeq" id="WP_100421565.1">
    <property type="nucleotide sequence ID" value="NZ_BOOX01000004.1"/>
</dbReference>
<dbReference type="Gene3D" id="2.60.120.200">
    <property type="match status" value="1"/>
</dbReference>
<sequence>MTRRARARTAPVVTTSLVALVTVPLVVALATAALVAPGAVPAADAVRPAWSPAGPPAWSDEFDGPAGSAPDPSRWRAETGGSGWGNDELQYYTDSRANAALDGDGHLVITARAETPPGATCWYGTCAYTSARLITAGLVETTYGHVEARLRIPGGQGTWPAFWMLGTDVFTTAPWPASGEIDVMENVGHEPGLVWGSLHLPGRSGADAVHASTGLPGGEAFADDFHVYAVDWAPGSIAWSVDGVVYQRRTPADTGGTWPFEHPFFLILNLAVGGGWPGSPDATTPWPRRMVVDHVRVYAGPPGGTLTAP</sequence>
<organism evidence="4 5">
    <name type="scientific">Sediminihabitans luteus</name>
    <dbReference type="NCBI Taxonomy" id="1138585"/>
    <lineage>
        <taxon>Bacteria</taxon>
        <taxon>Bacillati</taxon>
        <taxon>Actinomycetota</taxon>
        <taxon>Actinomycetes</taxon>
        <taxon>Micrococcales</taxon>
        <taxon>Cellulomonadaceae</taxon>
        <taxon>Sediminihabitans</taxon>
    </lineage>
</organism>
<protein>
    <submittedName>
        <fullName evidence="4">Beta-glucanase (GH16 family)</fullName>
    </submittedName>
</protein>
<proteinExistence type="inferred from homology"/>
<dbReference type="InterPro" id="IPR050546">
    <property type="entry name" value="Glycosyl_Hydrlase_16"/>
</dbReference>
<comment type="similarity">
    <text evidence="1">Belongs to the glycosyl hydrolase 16 family.</text>
</comment>
<dbReference type="GO" id="GO:0004553">
    <property type="term" value="F:hydrolase activity, hydrolyzing O-glycosyl compounds"/>
    <property type="evidence" value="ECO:0007669"/>
    <property type="project" value="InterPro"/>
</dbReference>
<dbReference type="SUPFAM" id="SSF49899">
    <property type="entry name" value="Concanavalin A-like lectins/glucanases"/>
    <property type="match status" value="1"/>
</dbReference>
<evidence type="ECO:0000256" key="2">
    <source>
        <dbReference type="SAM" id="MobiDB-lite"/>
    </source>
</evidence>
<reference evidence="4 5" key="1">
    <citation type="submission" date="2017-11" db="EMBL/GenBank/DDBJ databases">
        <title>Genomic Encyclopedia of Archaeal and Bacterial Type Strains, Phase II (KMG-II): From Individual Species to Whole Genera.</title>
        <authorList>
            <person name="Goeker M."/>
        </authorList>
    </citation>
    <scope>NUCLEOTIDE SEQUENCE [LARGE SCALE GENOMIC DNA]</scope>
    <source>
        <strain evidence="4 5">DSM 25478</strain>
    </source>
</reference>
<dbReference type="InterPro" id="IPR000757">
    <property type="entry name" value="Beta-glucanase-like"/>
</dbReference>
<dbReference type="OrthoDB" id="9809583at2"/>
<dbReference type="PANTHER" id="PTHR10963:SF55">
    <property type="entry name" value="GLYCOSIDE HYDROLASE FAMILY 16 PROTEIN"/>
    <property type="match status" value="1"/>
</dbReference>
<dbReference type="PROSITE" id="PS51762">
    <property type="entry name" value="GH16_2"/>
    <property type="match status" value="1"/>
</dbReference>
<dbReference type="CDD" id="cd08023">
    <property type="entry name" value="GH16_laminarinase_like"/>
    <property type="match status" value="1"/>
</dbReference>
<keyword evidence="5" id="KW-1185">Reference proteome</keyword>
<gene>
    <name evidence="4" type="ORF">CLV28_0344</name>
</gene>
<feature type="region of interest" description="Disordered" evidence="2">
    <location>
        <begin position="52"/>
        <end position="79"/>
    </location>
</feature>
<dbReference type="Proteomes" id="UP000231693">
    <property type="component" value="Unassembled WGS sequence"/>
</dbReference>
<dbReference type="AlphaFoldDB" id="A0A2M9CYZ2"/>
<comment type="caution">
    <text evidence="4">The sequence shown here is derived from an EMBL/GenBank/DDBJ whole genome shotgun (WGS) entry which is preliminary data.</text>
</comment>
<evidence type="ECO:0000313" key="5">
    <source>
        <dbReference type="Proteomes" id="UP000231693"/>
    </source>
</evidence>
<evidence type="ECO:0000313" key="4">
    <source>
        <dbReference type="EMBL" id="PJJ77130.1"/>
    </source>
</evidence>
<evidence type="ECO:0000259" key="3">
    <source>
        <dbReference type="PROSITE" id="PS51762"/>
    </source>
</evidence>
<dbReference type="Pfam" id="PF00722">
    <property type="entry name" value="Glyco_hydro_16"/>
    <property type="match status" value="1"/>
</dbReference>